<organism evidence="3 4">
    <name type="scientific">Stutzerimonas zhaodongensis</name>
    <dbReference type="NCBI Taxonomy" id="1176257"/>
    <lineage>
        <taxon>Bacteria</taxon>
        <taxon>Pseudomonadati</taxon>
        <taxon>Pseudomonadota</taxon>
        <taxon>Gammaproteobacteria</taxon>
        <taxon>Pseudomonadales</taxon>
        <taxon>Pseudomonadaceae</taxon>
        <taxon>Stutzerimonas</taxon>
    </lineage>
</organism>
<evidence type="ECO:0000313" key="3">
    <source>
        <dbReference type="EMBL" id="RBA59963.1"/>
    </source>
</evidence>
<gene>
    <name evidence="3" type="ORF">DQ403_08405</name>
    <name evidence="2" type="ORF">KQ248_04615</name>
</gene>
<keyword evidence="5" id="KW-1185">Reference proteome</keyword>
<dbReference type="Pfam" id="PF09828">
    <property type="entry name" value="ChrB_C"/>
    <property type="match status" value="1"/>
</dbReference>
<accession>A0A365PWJ3</accession>
<dbReference type="EMBL" id="QNTV01000004">
    <property type="protein sequence ID" value="RBA59963.1"/>
    <property type="molecule type" value="Genomic_DNA"/>
</dbReference>
<dbReference type="AlphaFoldDB" id="A0A365PWJ3"/>
<evidence type="ECO:0000259" key="1">
    <source>
        <dbReference type="Pfam" id="PF09828"/>
    </source>
</evidence>
<name>A0A365PWJ3_9GAMM</name>
<proteinExistence type="predicted"/>
<evidence type="ECO:0000313" key="2">
    <source>
        <dbReference type="EMBL" id="QWV17971.1"/>
    </source>
</evidence>
<dbReference type="EMBL" id="CP076683">
    <property type="protein sequence ID" value="QWV17971.1"/>
    <property type="molecule type" value="Genomic_DNA"/>
</dbReference>
<sequence>MEEQSREKAASVHFLDGINARVAALVHYLDVGGVQPSEAASIERVLAGRRETILNDDRLLTAACGIFDGLLAAFVKDETADE</sequence>
<reference evidence="3 4" key="1">
    <citation type="submission" date="2018-06" db="EMBL/GenBank/DDBJ databases">
        <title>Whole genome sequencing of four bacterial strains from South Shetland trench revealing bio-synthetic gene clusters.</title>
        <authorList>
            <person name="Abdel-Mageed W.M."/>
            <person name="Lehri B."/>
            <person name="Jarmusch S.A."/>
            <person name="Miranda K."/>
            <person name="Goodfellow M."/>
            <person name="Jaspars M."/>
            <person name="Karlyshev A.V."/>
        </authorList>
    </citation>
    <scope>NUCLEOTIDE SEQUENCE [LARGE SCALE GENOMIC DNA]</scope>
    <source>
        <strain evidence="3 4">SST2</strain>
    </source>
</reference>
<protein>
    <submittedName>
        <fullName evidence="2">Chromate resistance protein</fullName>
    </submittedName>
</protein>
<feature type="domain" description="ChrB C-terminal" evidence="1">
    <location>
        <begin position="20"/>
        <end position="73"/>
    </location>
</feature>
<reference evidence="2 5" key="2">
    <citation type="submission" date="2021-06" db="EMBL/GenBank/DDBJ databases">
        <title>Microbial metabolic specificity influences pelagic lipid remineralization.</title>
        <authorList>
            <person name="Behrendt L."/>
            <person name="Hunter J.E."/>
            <person name="Alcolombri U."/>
            <person name="Smriga S."/>
            <person name="Mincer T."/>
            <person name="Lowenstein D.P."/>
            <person name="Peaudecerf F.J."/>
            <person name="Fernandez V.I."/>
            <person name="Fredricks H."/>
            <person name="Almblad H."/>
            <person name="Harrison J.J."/>
            <person name="Stocker R."/>
            <person name="Van Mooy B.A.S."/>
        </authorList>
    </citation>
    <scope>NUCLEOTIDE SEQUENCE [LARGE SCALE GENOMIC DNA]</scope>
    <source>
        <strain evidence="2 5">A252</strain>
    </source>
</reference>
<evidence type="ECO:0000313" key="4">
    <source>
        <dbReference type="Proteomes" id="UP000252554"/>
    </source>
</evidence>
<evidence type="ECO:0000313" key="5">
    <source>
        <dbReference type="Proteomes" id="UP000683436"/>
    </source>
</evidence>
<dbReference type="Proteomes" id="UP000683436">
    <property type="component" value="Chromosome"/>
</dbReference>
<dbReference type="Proteomes" id="UP000252554">
    <property type="component" value="Unassembled WGS sequence"/>
</dbReference>
<dbReference type="InterPro" id="IPR018634">
    <property type="entry name" value="ChrB_C"/>
</dbReference>